<evidence type="ECO:0000256" key="2">
    <source>
        <dbReference type="ARBA" id="ARBA00005811"/>
    </source>
</evidence>
<proteinExistence type="inferred from homology"/>
<evidence type="ECO:0000313" key="9">
    <source>
        <dbReference type="EMBL" id="PXX35298.1"/>
    </source>
</evidence>
<organism evidence="9 10">
    <name type="scientific">Undibacterium pigrum</name>
    <dbReference type="NCBI Taxonomy" id="401470"/>
    <lineage>
        <taxon>Bacteria</taxon>
        <taxon>Pseudomonadati</taxon>
        <taxon>Pseudomonadota</taxon>
        <taxon>Betaproteobacteria</taxon>
        <taxon>Burkholderiales</taxon>
        <taxon>Oxalobacteraceae</taxon>
        <taxon>Undibacterium</taxon>
    </lineage>
</organism>
<dbReference type="Gene3D" id="3.30.420.270">
    <property type="match status" value="1"/>
</dbReference>
<dbReference type="GO" id="GO:0005886">
    <property type="term" value="C:plasma membrane"/>
    <property type="evidence" value="ECO:0007669"/>
    <property type="project" value="UniProtKB-SubCell"/>
</dbReference>
<feature type="transmembrane region" description="Helical" evidence="8">
    <location>
        <begin position="20"/>
        <end position="38"/>
    </location>
</feature>
<evidence type="ECO:0000256" key="6">
    <source>
        <dbReference type="ARBA" id="ARBA00023136"/>
    </source>
</evidence>
<evidence type="ECO:0000256" key="4">
    <source>
        <dbReference type="ARBA" id="ARBA00022692"/>
    </source>
</evidence>
<keyword evidence="7" id="KW-0813">Transport</keyword>
<keyword evidence="5 8" id="KW-1133">Transmembrane helix</keyword>
<dbReference type="GO" id="GO:0015031">
    <property type="term" value="P:protein transport"/>
    <property type="evidence" value="ECO:0007669"/>
    <property type="project" value="UniProtKB-KW"/>
</dbReference>
<accession>A0A318IQ55</accession>
<comment type="subcellular location">
    <subcellularLocation>
        <location evidence="1">Cell membrane</location>
        <topology evidence="1">Single-pass membrane protein</topology>
    </subcellularLocation>
    <subcellularLocation>
        <location evidence="7">Cell membrane</location>
        <topology evidence="7">Single-pass type II membrane protein</topology>
    </subcellularLocation>
</comment>
<dbReference type="GO" id="GO:0022857">
    <property type="term" value="F:transmembrane transporter activity"/>
    <property type="evidence" value="ECO:0007669"/>
    <property type="project" value="InterPro"/>
</dbReference>
<keyword evidence="7" id="KW-0653">Protein transport</keyword>
<comment type="similarity">
    <text evidence="2 7">Belongs to the ExbD/TolR family.</text>
</comment>
<name>A0A318IQ55_9BURK</name>
<keyword evidence="4 7" id="KW-0812">Transmembrane</keyword>
<reference evidence="9 10" key="1">
    <citation type="submission" date="2018-05" db="EMBL/GenBank/DDBJ databases">
        <title>Genomic Encyclopedia of Type Strains, Phase IV (KMG-IV): sequencing the most valuable type-strain genomes for metagenomic binning, comparative biology and taxonomic classification.</title>
        <authorList>
            <person name="Goeker M."/>
        </authorList>
    </citation>
    <scope>NUCLEOTIDE SEQUENCE [LARGE SCALE GENOMIC DNA]</scope>
    <source>
        <strain evidence="9 10">DSM 19792</strain>
    </source>
</reference>
<sequence>MQFLSSKLNAEPELMMSLDNTPMIGLLLALIMMLLMNLPPNRHIVDYGQLLVCRSFMPIPEVVNVEIDADGKLYWNGQTLPHAQLDQYFRQLASRTENSHEVYVSATAGTPYHQVMTVLASAQRQGVTNLGVVGKALLF</sequence>
<keyword evidence="3" id="KW-1003">Cell membrane</keyword>
<gene>
    <name evidence="9" type="ORF">DFR42_12133</name>
</gene>
<comment type="caution">
    <text evidence="9">The sequence shown here is derived from an EMBL/GenBank/DDBJ whole genome shotgun (WGS) entry which is preliminary data.</text>
</comment>
<keyword evidence="6 8" id="KW-0472">Membrane</keyword>
<evidence type="ECO:0000313" key="10">
    <source>
        <dbReference type="Proteomes" id="UP000247792"/>
    </source>
</evidence>
<evidence type="ECO:0000256" key="1">
    <source>
        <dbReference type="ARBA" id="ARBA00004162"/>
    </source>
</evidence>
<evidence type="ECO:0000256" key="5">
    <source>
        <dbReference type="ARBA" id="ARBA00022989"/>
    </source>
</evidence>
<evidence type="ECO:0000256" key="3">
    <source>
        <dbReference type="ARBA" id="ARBA00022475"/>
    </source>
</evidence>
<keyword evidence="10" id="KW-1185">Reference proteome</keyword>
<dbReference type="InterPro" id="IPR003400">
    <property type="entry name" value="ExbD"/>
</dbReference>
<protein>
    <submittedName>
        <fullName evidence="9">Biopolymer transport protein ExbD</fullName>
    </submittedName>
</protein>
<dbReference type="Pfam" id="PF02472">
    <property type="entry name" value="ExbD"/>
    <property type="match status" value="1"/>
</dbReference>
<evidence type="ECO:0000256" key="7">
    <source>
        <dbReference type="RuleBase" id="RU003879"/>
    </source>
</evidence>
<dbReference type="EMBL" id="QJKB01000021">
    <property type="protein sequence ID" value="PXX35298.1"/>
    <property type="molecule type" value="Genomic_DNA"/>
</dbReference>
<evidence type="ECO:0000256" key="8">
    <source>
        <dbReference type="SAM" id="Phobius"/>
    </source>
</evidence>
<dbReference type="Proteomes" id="UP000247792">
    <property type="component" value="Unassembled WGS sequence"/>
</dbReference>
<dbReference type="AlphaFoldDB" id="A0A318IQ55"/>